<gene>
    <name evidence="1" type="ORF">SNAT2548_LOCUS33552</name>
</gene>
<accession>A0A812UZ77</accession>
<dbReference type="Proteomes" id="UP000604046">
    <property type="component" value="Unassembled WGS sequence"/>
</dbReference>
<dbReference type="Gene3D" id="1.25.40.10">
    <property type="entry name" value="Tetratricopeptide repeat domain"/>
    <property type="match status" value="1"/>
</dbReference>
<dbReference type="OrthoDB" id="443742at2759"/>
<comment type="caution">
    <text evidence="1">The sequence shown here is derived from an EMBL/GenBank/DDBJ whole genome shotgun (WGS) entry which is preliminary data.</text>
</comment>
<evidence type="ECO:0000313" key="2">
    <source>
        <dbReference type="Proteomes" id="UP000604046"/>
    </source>
</evidence>
<dbReference type="InterPro" id="IPR011990">
    <property type="entry name" value="TPR-like_helical_dom_sf"/>
</dbReference>
<dbReference type="EMBL" id="CAJNDS010002762">
    <property type="protein sequence ID" value="CAE7588815.1"/>
    <property type="molecule type" value="Genomic_DNA"/>
</dbReference>
<keyword evidence="2" id="KW-1185">Reference proteome</keyword>
<reference evidence="1" key="1">
    <citation type="submission" date="2021-02" db="EMBL/GenBank/DDBJ databases">
        <authorList>
            <person name="Dougan E. K."/>
            <person name="Rhodes N."/>
            <person name="Thang M."/>
            <person name="Chan C."/>
        </authorList>
    </citation>
    <scope>NUCLEOTIDE SEQUENCE</scope>
</reference>
<protein>
    <submittedName>
        <fullName evidence="1">Uncharacterized protein</fullName>
    </submittedName>
</protein>
<sequence length="230" mass="24992">MAETEAGALVVANGEQLKQHATHEVSQYPPTSLDTEPDWCTTARELLLNDQVQKALKVADRGLRTAIKAKDKGQEARARQMQALILNEMSQQDPMDIVEVTKNATKALKAAGDPRGELWTLRLQALLLAEVLQIDEALAVVKRMQVLANESSDLGQEAVAELTHSEVCIAAGLPRYAEGKDAANAAWRLYGRANDRCGQGACQLALSDLARMDGDADESFQARAVRGSER</sequence>
<name>A0A812UZ77_9DINO</name>
<evidence type="ECO:0000313" key="1">
    <source>
        <dbReference type="EMBL" id="CAE7588815.1"/>
    </source>
</evidence>
<proteinExistence type="predicted"/>
<dbReference type="AlphaFoldDB" id="A0A812UZ77"/>
<organism evidence="1 2">
    <name type="scientific">Symbiodinium natans</name>
    <dbReference type="NCBI Taxonomy" id="878477"/>
    <lineage>
        <taxon>Eukaryota</taxon>
        <taxon>Sar</taxon>
        <taxon>Alveolata</taxon>
        <taxon>Dinophyceae</taxon>
        <taxon>Suessiales</taxon>
        <taxon>Symbiodiniaceae</taxon>
        <taxon>Symbiodinium</taxon>
    </lineage>
</organism>